<comment type="cofactor">
    <cofactor evidence="1 13">
        <name>Mg(2+)</name>
        <dbReference type="ChEBI" id="CHEBI:18420"/>
    </cofactor>
</comment>
<evidence type="ECO:0000256" key="13">
    <source>
        <dbReference type="RuleBase" id="RU363002"/>
    </source>
</evidence>
<evidence type="ECO:0000256" key="5">
    <source>
        <dbReference type="ARBA" id="ARBA00022630"/>
    </source>
</evidence>
<keyword evidence="5 12" id="KW-0285">Flavoprotein</keyword>
<evidence type="ECO:0000313" key="14">
    <source>
        <dbReference type="EMBL" id="QSI90665.1"/>
    </source>
</evidence>
<evidence type="ECO:0000256" key="7">
    <source>
        <dbReference type="ARBA" id="ARBA00022723"/>
    </source>
</evidence>
<evidence type="ECO:0000256" key="10">
    <source>
        <dbReference type="ARBA" id="ARBA00031306"/>
    </source>
</evidence>
<evidence type="ECO:0000256" key="6">
    <source>
        <dbReference type="ARBA" id="ARBA00022679"/>
    </source>
</evidence>
<dbReference type="NCBIfam" id="NF007774">
    <property type="entry name" value="PRK10461.1"/>
    <property type="match status" value="1"/>
</dbReference>
<proteinExistence type="inferred from homology"/>
<dbReference type="GO" id="GO:0016740">
    <property type="term" value="F:transferase activity"/>
    <property type="evidence" value="ECO:0007669"/>
    <property type="project" value="UniProtKB-KW"/>
</dbReference>
<keyword evidence="13" id="KW-0472">Membrane</keyword>
<sequence>MNNSWRCFTSFLVVYLLASCNDSQLSAGPERVVLQGHTMGTIWRVSLAEVDPSRQKALQIAIQQRLDDDDRQLSTWKSDSVLSRFNQYRGSEPQPVSAEMADIVTQALRIGQQTGGAMDITIGPLVNLWGFGPTRQPLKTPTQPQIDTARALTGPSHLQVVNRADQSYLQKDLPELYVDLSTVGEGFATDHLARLMEQEGITNYLVSVGGAVLTRGKNAQGKAWQVAIQKPTDRENAVQAIVDLQGHGISTSGSYRNYYELDGKRISHVIDPATGRPIQHKLVSATVIATTALEADGWDTALMVSGPERAKALALRHKLAVYLIFKQGDEFTRWMSPQFAAFISSPSRSDS</sequence>
<reference evidence="14 15" key="1">
    <citation type="submission" date="2020-12" db="EMBL/GenBank/DDBJ databases">
        <title>Genome sequence of Erwinia amylovora ATCC15580, a type strain.</title>
        <authorList>
            <person name="Kang I.-J."/>
            <person name="Roh E."/>
        </authorList>
    </citation>
    <scope>NUCLEOTIDE SEQUENCE [LARGE SCALE GENOMIC DNA]</scope>
    <source>
        <strain evidence="14 15">ATCC 15580</strain>
    </source>
</reference>
<dbReference type="PANTHER" id="PTHR30040:SF2">
    <property type="entry name" value="FAD:PROTEIN FMN TRANSFERASE"/>
    <property type="match status" value="1"/>
</dbReference>
<evidence type="ECO:0000256" key="3">
    <source>
        <dbReference type="ARBA" id="ARBA00011955"/>
    </source>
</evidence>
<keyword evidence="9 12" id="KW-0460">Magnesium</keyword>
<evidence type="ECO:0000256" key="9">
    <source>
        <dbReference type="ARBA" id="ARBA00022842"/>
    </source>
</evidence>
<organism evidence="14 15">
    <name type="scientific">Erwinia amylovora</name>
    <name type="common">Fire blight bacteria</name>
    <dbReference type="NCBI Taxonomy" id="552"/>
    <lineage>
        <taxon>Bacteria</taxon>
        <taxon>Pseudomonadati</taxon>
        <taxon>Pseudomonadota</taxon>
        <taxon>Gammaproteobacteria</taxon>
        <taxon>Enterobacterales</taxon>
        <taxon>Erwiniaceae</taxon>
        <taxon>Erwinia</taxon>
    </lineage>
</organism>
<dbReference type="RefSeq" id="WP_004164544.1">
    <property type="nucleotide sequence ID" value="NZ_CP024970.1"/>
</dbReference>
<keyword evidence="7 12" id="KW-0479">Metal-binding</keyword>
<evidence type="ECO:0000256" key="8">
    <source>
        <dbReference type="ARBA" id="ARBA00022827"/>
    </source>
</evidence>
<dbReference type="PROSITE" id="PS51257">
    <property type="entry name" value="PROKAR_LIPOPROTEIN"/>
    <property type="match status" value="1"/>
</dbReference>
<protein>
    <recommendedName>
        <fullName evidence="4 12">FAD:protein FMN transferase</fullName>
        <ecNumber evidence="3 12">2.7.1.180</ecNumber>
    </recommendedName>
    <alternativeName>
        <fullName evidence="10 12">Flavin transferase</fullName>
    </alternativeName>
</protein>
<keyword evidence="6 12" id="KW-0808">Transferase</keyword>
<dbReference type="GeneID" id="97606538"/>
<keyword evidence="8 12" id="KW-0274">FAD</keyword>
<comment type="similarity">
    <text evidence="2 12 13">Belongs to the ApbE family.</text>
</comment>
<dbReference type="Proteomes" id="UP000662840">
    <property type="component" value="Chromosome"/>
</dbReference>
<keyword evidence="13" id="KW-0997">Cell inner membrane</keyword>
<comment type="subcellular location">
    <subcellularLocation>
        <location evidence="13">Cell inner membrane</location>
        <topology evidence="13">Lipid-anchor</topology>
        <orientation evidence="13">Periplasmic side</orientation>
    </subcellularLocation>
</comment>
<evidence type="ECO:0000256" key="12">
    <source>
        <dbReference type="PIRNR" id="PIRNR006268"/>
    </source>
</evidence>
<evidence type="ECO:0000256" key="11">
    <source>
        <dbReference type="ARBA" id="ARBA00048540"/>
    </source>
</evidence>
<evidence type="ECO:0000256" key="2">
    <source>
        <dbReference type="ARBA" id="ARBA00008282"/>
    </source>
</evidence>
<keyword evidence="15" id="KW-1185">Reference proteome</keyword>
<dbReference type="EMBL" id="CP066796">
    <property type="protein sequence ID" value="QSI90665.1"/>
    <property type="molecule type" value="Genomic_DNA"/>
</dbReference>
<dbReference type="InterPro" id="IPR024932">
    <property type="entry name" value="ApbE"/>
</dbReference>
<comment type="function">
    <text evidence="13">Flavin transferase that catalyzes the transfer of the FMN moiety of FAD and its covalent binding to the hydroxyl group of a threonine residue in a target flavoprotein.</text>
</comment>
<comment type="catalytic activity">
    <reaction evidence="11 12 13">
        <text>L-threonyl-[protein] + FAD = FMN-L-threonyl-[protein] + AMP + H(+)</text>
        <dbReference type="Rhea" id="RHEA:36847"/>
        <dbReference type="Rhea" id="RHEA-COMP:11060"/>
        <dbReference type="Rhea" id="RHEA-COMP:11061"/>
        <dbReference type="ChEBI" id="CHEBI:15378"/>
        <dbReference type="ChEBI" id="CHEBI:30013"/>
        <dbReference type="ChEBI" id="CHEBI:57692"/>
        <dbReference type="ChEBI" id="CHEBI:74257"/>
        <dbReference type="ChEBI" id="CHEBI:456215"/>
        <dbReference type="EC" id="2.7.1.180"/>
    </reaction>
</comment>
<accession>A0ABX7MDW9</accession>
<dbReference type="SUPFAM" id="SSF143631">
    <property type="entry name" value="ApbE-like"/>
    <property type="match status" value="1"/>
</dbReference>
<name>A0ABX7MDW9_ERWAM</name>
<dbReference type="PANTHER" id="PTHR30040">
    <property type="entry name" value="THIAMINE BIOSYNTHESIS LIPOPROTEIN APBE"/>
    <property type="match status" value="1"/>
</dbReference>
<dbReference type="Pfam" id="PF02424">
    <property type="entry name" value="ApbE"/>
    <property type="match status" value="1"/>
</dbReference>
<keyword evidence="13" id="KW-1003">Cell membrane</keyword>
<dbReference type="EC" id="2.7.1.180" evidence="3 12"/>
<dbReference type="PIRSF" id="PIRSF006268">
    <property type="entry name" value="ApbE"/>
    <property type="match status" value="1"/>
</dbReference>
<keyword evidence="13" id="KW-0449">Lipoprotein</keyword>
<evidence type="ECO:0000313" key="15">
    <source>
        <dbReference type="Proteomes" id="UP000662840"/>
    </source>
</evidence>
<gene>
    <name evidence="14" type="primary">apbE</name>
    <name evidence="14" type="ORF">JGC47_11100</name>
</gene>
<dbReference type="Gene3D" id="3.10.520.10">
    <property type="entry name" value="ApbE-like domains"/>
    <property type="match status" value="1"/>
</dbReference>
<evidence type="ECO:0000256" key="1">
    <source>
        <dbReference type="ARBA" id="ARBA00001946"/>
    </source>
</evidence>
<evidence type="ECO:0000256" key="4">
    <source>
        <dbReference type="ARBA" id="ARBA00016337"/>
    </source>
</evidence>
<dbReference type="InterPro" id="IPR003374">
    <property type="entry name" value="ApbE-like_sf"/>
</dbReference>